<dbReference type="Proteomes" id="UP000186922">
    <property type="component" value="Unassembled WGS sequence"/>
</dbReference>
<dbReference type="EMBL" id="BDGG01000004">
    <property type="protein sequence ID" value="GAU97498.1"/>
    <property type="molecule type" value="Genomic_DNA"/>
</dbReference>
<name>A0A1D1VG86_RAMVA</name>
<reference evidence="1 2" key="1">
    <citation type="journal article" date="2016" name="Nat. Commun.">
        <title>Extremotolerant tardigrade genome and improved radiotolerance of human cultured cells by tardigrade-unique protein.</title>
        <authorList>
            <person name="Hashimoto T."/>
            <person name="Horikawa D.D."/>
            <person name="Saito Y."/>
            <person name="Kuwahara H."/>
            <person name="Kozuka-Hata H."/>
            <person name="Shin-I T."/>
            <person name="Minakuchi Y."/>
            <person name="Ohishi K."/>
            <person name="Motoyama A."/>
            <person name="Aizu T."/>
            <person name="Enomoto A."/>
            <person name="Kondo K."/>
            <person name="Tanaka S."/>
            <person name="Hara Y."/>
            <person name="Koshikawa S."/>
            <person name="Sagara H."/>
            <person name="Miura T."/>
            <person name="Yokobori S."/>
            <person name="Miyagawa K."/>
            <person name="Suzuki Y."/>
            <person name="Kubo T."/>
            <person name="Oyama M."/>
            <person name="Kohara Y."/>
            <person name="Fujiyama A."/>
            <person name="Arakawa K."/>
            <person name="Katayama T."/>
            <person name="Toyoda A."/>
            <person name="Kunieda T."/>
        </authorList>
    </citation>
    <scope>NUCLEOTIDE SEQUENCE [LARGE SCALE GENOMIC DNA]</scope>
    <source>
        <strain evidence="1 2">YOKOZUNA-1</strain>
    </source>
</reference>
<protein>
    <submittedName>
        <fullName evidence="1">Uncharacterized protein</fullName>
    </submittedName>
</protein>
<evidence type="ECO:0000313" key="2">
    <source>
        <dbReference type="Proteomes" id="UP000186922"/>
    </source>
</evidence>
<proteinExistence type="predicted"/>
<evidence type="ECO:0000313" key="1">
    <source>
        <dbReference type="EMBL" id="GAU97498.1"/>
    </source>
</evidence>
<comment type="caution">
    <text evidence="1">The sequence shown here is derived from an EMBL/GenBank/DDBJ whole genome shotgun (WGS) entry which is preliminary data.</text>
</comment>
<gene>
    <name evidence="1" type="primary">RvY_08780-1</name>
    <name evidence="1" type="synonym">RvY_08780.1</name>
    <name evidence="1" type="ORF">RvY_08780</name>
</gene>
<keyword evidence="2" id="KW-1185">Reference proteome</keyword>
<accession>A0A1D1VG86</accession>
<dbReference type="AlphaFoldDB" id="A0A1D1VG86"/>
<sequence>MCSSTTTEDSEIKKVTFKPYAALGMALLVGGHGWTVKKSE</sequence>
<organism evidence="1 2">
    <name type="scientific">Ramazzottius varieornatus</name>
    <name type="common">Water bear</name>
    <name type="synonym">Tardigrade</name>
    <dbReference type="NCBI Taxonomy" id="947166"/>
    <lineage>
        <taxon>Eukaryota</taxon>
        <taxon>Metazoa</taxon>
        <taxon>Ecdysozoa</taxon>
        <taxon>Tardigrada</taxon>
        <taxon>Eutardigrada</taxon>
        <taxon>Parachela</taxon>
        <taxon>Hypsibioidea</taxon>
        <taxon>Ramazzottiidae</taxon>
        <taxon>Ramazzottius</taxon>
    </lineage>
</organism>